<dbReference type="SUPFAM" id="SSF54171">
    <property type="entry name" value="DNA-binding domain"/>
    <property type="match status" value="1"/>
</dbReference>
<evidence type="ECO:0000313" key="12">
    <source>
        <dbReference type="EMBL" id="KAG6395418.1"/>
    </source>
</evidence>
<evidence type="ECO:0000256" key="4">
    <source>
        <dbReference type="ARBA" id="ARBA00023016"/>
    </source>
</evidence>
<dbReference type="AlphaFoldDB" id="A0A8X8WJM3"/>
<dbReference type="EMBL" id="PNBA02000017">
    <property type="protein sequence ID" value="KAG6395418.1"/>
    <property type="molecule type" value="Genomic_DNA"/>
</dbReference>
<keyword evidence="5" id="KW-0238">DNA-binding</keyword>
<dbReference type="InterPro" id="IPR016177">
    <property type="entry name" value="DNA-bd_dom_sf"/>
</dbReference>
<reference evidence="12" key="1">
    <citation type="submission" date="2018-01" db="EMBL/GenBank/DDBJ databases">
        <authorList>
            <person name="Mao J.F."/>
        </authorList>
    </citation>
    <scope>NUCLEOTIDE SEQUENCE</scope>
    <source>
        <strain evidence="12">Huo1</strain>
        <tissue evidence="12">Leaf</tissue>
    </source>
</reference>
<keyword evidence="3" id="KW-0805">Transcription regulation</keyword>
<evidence type="ECO:0000256" key="8">
    <source>
        <dbReference type="ARBA" id="ARBA00023242"/>
    </source>
</evidence>
<keyword evidence="13" id="KW-1185">Reference proteome</keyword>
<comment type="similarity">
    <text evidence="9">Belongs to the AP2/ERF transcription factor family. ERF subfamily.</text>
</comment>
<dbReference type="SMART" id="SM00380">
    <property type="entry name" value="AP2"/>
    <property type="match status" value="1"/>
</dbReference>
<feature type="compositionally biased region" description="Basic and acidic residues" evidence="10">
    <location>
        <begin position="269"/>
        <end position="285"/>
    </location>
</feature>
<evidence type="ECO:0000256" key="3">
    <source>
        <dbReference type="ARBA" id="ARBA00023015"/>
    </source>
</evidence>
<evidence type="ECO:0000256" key="5">
    <source>
        <dbReference type="ARBA" id="ARBA00023125"/>
    </source>
</evidence>
<sequence length="387" mass="42119">MYTKMWFGTSGTFTSQALTKLNTEIDLLNQFVHLIGISSGEATEKRGFLEEIVVETVELFPFSGDIVQRNGGMALLNQEVNVTSQPLDFNRKRKSGSRKGGTKSVTEVLEKWKEYNTKLDDDKPALKAPAKGSKKGCMKGKGGPDNSLSNYRGVRQRTWGKWVAEIREPHRGSRLWLGTFGTAVEAAHAYDEAAKAMYGPCARLNFPGYSSSASGTTVSSSESTNSSVSEVCCNGVLQKVELPNVKTDASRLNDASTPMSAIKEEVMEVAPGREEDAKEEVKQESEASFGSAADRPPNAEEFSFDEMFDVEELLSCLDNGQYSSSGLYGGQAGYGANEGQMDGPIHHEQQAGSGGDYGLDFLKTGRQEDYDLLLTDLLLDLDSDLAM</sequence>
<dbReference type="InterPro" id="IPR036955">
    <property type="entry name" value="AP2/ERF_dom_sf"/>
</dbReference>
<keyword evidence="2" id="KW-0611">Plant defense</keyword>
<evidence type="ECO:0000259" key="11">
    <source>
        <dbReference type="PROSITE" id="PS51032"/>
    </source>
</evidence>
<keyword evidence="7" id="KW-0804">Transcription</keyword>
<gene>
    <name evidence="12" type="ORF">SASPL_146063</name>
</gene>
<evidence type="ECO:0000313" key="13">
    <source>
        <dbReference type="Proteomes" id="UP000298416"/>
    </source>
</evidence>
<organism evidence="12">
    <name type="scientific">Salvia splendens</name>
    <name type="common">Scarlet sage</name>
    <dbReference type="NCBI Taxonomy" id="180675"/>
    <lineage>
        <taxon>Eukaryota</taxon>
        <taxon>Viridiplantae</taxon>
        <taxon>Streptophyta</taxon>
        <taxon>Embryophyta</taxon>
        <taxon>Tracheophyta</taxon>
        <taxon>Spermatophyta</taxon>
        <taxon>Magnoliopsida</taxon>
        <taxon>eudicotyledons</taxon>
        <taxon>Gunneridae</taxon>
        <taxon>Pentapetalae</taxon>
        <taxon>asterids</taxon>
        <taxon>lamiids</taxon>
        <taxon>Lamiales</taxon>
        <taxon>Lamiaceae</taxon>
        <taxon>Nepetoideae</taxon>
        <taxon>Mentheae</taxon>
        <taxon>Salviinae</taxon>
        <taxon>Salvia</taxon>
        <taxon>Salvia subgen. Calosphace</taxon>
        <taxon>core Calosphace</taxon>
    </lineage>
</organism>
<dbReference type="CDD" id="cd00018">
    <property type="entry name" value="AP2"/>
    <property type="match status" value="1"/>
</dbReference>
<feature type="region of interest" description="Disordered" evidence="10">
    <location>
        <begin position="269"/>
        <end position="298"/>
    </location>
</feature>
<evidence type="ECO:0000256" key="7">
    <source>
        <dbReference type="ARBA" id="ARBA00023163"/>
    </source>
</evidence>
<comment type="caution">
    <text evidence="12">The sequence shown here is derived from an EMBL/GenBank/DDBJ whole genome shotgun (WGS) entry which is preliminary data.</text>
</comment>
<dbReference type="InterPro" id="IPR001471">
    <property type="entry name" value="AP2/ERF_dom"/>
</dbReference>
<feature type="domain" description="AP2/ERF" evidence="11">
    <location>
        <begin position="150"/>
        <end position="207"/>
    </location>
</feature>
<accession>A0A8X8WJM3</accession>
<protein>
    <recommendedName>
        <fullName evidence="11">AP2/ERF domain-containing protein</fullName>
    </recommendedName>
</protein>
<dbReference type="GO" id="GO:0005634">
    <property type="term" value="C:nucleus"/>
    <property type="evidence" value="ECO:0007669"/>
    <property type="project" value="UniProtKB-SubCell"/>
</dbReference>
<name>A0A8X8WJM3_SALSN</name>
<keyword evidence="4" id="KW-0346">Stress response</keyword>
<dbReference type="GO" id="GO:0045893">
    <property type="term" value="P:positive regulation of DNA-templated transcription"/>
    <property type="evidence" value="ECO:0007669"/>
    <property type="project" value="TreeGrafter"/>
</dbReference>
<dbReference type="Proteomes" id="UP000298416">
    <property type="component" value="Unassembled WGS sequence"/>
</dbReference>
<keyword evidence="6" id="KW-0010">Activator</keyword>
<proteinExistence type="inferred from homology"/>
<reference evidence="12" key="2">
    <citation type="submission" date="2020-08" db="EMBL/GenBank/DDBJ databases">
        <title>Plant Genome Project.</title>
        <authorList>
            <person name="Zhang R.-G."/>
        </authorList>
    </citation>
    <scope>NUCLEOTIDE SEQUENCE</scope>
    <source>
        <strain evidence="12">Huo1</strain>
        <tissue evidence="12">Leaf</tissue>
    </source>
</reference>
<dbReference type="PANTHER" id="PTHR31241:SF62">
    <property type="entry name" value="DEHYDRATION-RESPONSIVE ELEMENT-BINDING PROTEIN 2D"/>
    <property type="match status" value="1"/>
</dbReference>
<comment type="subcellular location">
    <subcellularLocation>
        <location evidence="1">Nucleus</location>
    </subcellularLocation>
</comment>
<feature type="region of interest" description="Disordered" evidence="10">
    <location>
        <begin position="123"/>
        <end position="151"/>
    </location>
</feature>
<evidence type="ECO:0000256" key="2">
    <source>
        <dbReference type="ARBA" id="ARBA00022821"/>
    </source>
</evidence>
<dbReference type="FunFam" id="3.30.730.10:FF:000001">
    <property type="entry name" value="Ethylene-responsive transcription factor 2"/>
    <property type="match status" value="1"/>
</dbReference>
<dbReference type="GO" id="GO:0006952">
    <property type="term" value="P:defense response"/>
    <property type="evidence" value="ECO:0007669"/>
    <property type="project" value="UniProtKB-KW"/>
</dbReference>
<dbReference type="GO" id="GO:0003700">
    <property type="term" value="F:DNA-binding transcription factor activity"/>
    <property type="evidence" value="ECO:0007669"/>
    <property type="project" value="InterPro"/>
</dbReference>
<dbReference type="GO" id="GO:0000976">
    <property type="term" value="F:transcription cis-regulatory region binding"/>
    <property type="evidence" value="ECO:0007669"/>
    <property type="project" value="TreeGrafter"/>
</dbReference>
<dbReference type="PANTHER" id="PTHR31241">
    <property type="entry name" value="DEHYDRATION-RESPONSIVE ELEMENT-BINDING PROTEIN 2C"/>
    <property type="match status" value="1"/>
</dbReference>
<dbReference type="Gene3D" id="3.30.730.10">
    <property type="entry name" value="AP2/ERF domain"/>
    <property type="match status" value="1"/>
</dbReference>
<evidence type="ECO:0000256" key="10">
    <source>
        <dbReference type="SAM" id="MobiDB-lite"/>
    </source>
</evidence>
<dbReference type="Pfam" id="PF00847">
    <property type="entry name" value="AP2"/>
    <property type="match status" value="1"/>
</dbReference>
<evidence type="ECO:0000256" key="1">
    <source>
        <dbReference type="ARBA" id="ARBA00004123"/>
    </source>
</evidence>
<dbReference type="PROSITE" id="PS51032">
    <property type="entry name" value="AP2_ERF"/>
    <property type="match status" value="1"/>
</dbReference>
<evidence type="ECO:0000256" key="9">
    <source>
        <dbReference type="ARBA" id="ARBA00024343"/>
    </source>
</evidence>
<evidence type="ECO:0000256" key="6">
    <source>
        <dbReference type="ARBA" id="ARBA00023159"/>
    </source>
</evidence>
<dbReference type="PRINTS" id="PR00367">
    <property type="entry name" value="ETHRSPELEMNT"/>
</dbReference>
<keyword evidence="8" id="KW-0539">Nucleus</keyword>